<reference evidence="9 10" key="1">
    <citation type="submission" date="2020-05" db="EMBL/GenBank/DDBJ databases">
        <title>Vigna angularis (adzuki bean) Var. LongXiaoDou No. 4 denovo assembly.</title>
        <authorList>
            <person name="Xiang H."/>
        </authorList>
    </citation>
    <scope>NUCLEOTIDE SEQUENCE [LARGE SCALE GENOMIC DNA]</scope>
    <source>
        <tissue evidence="9">Leaf</tissue>
    </source>
</reference>
<dbReference type="InterPro" id="IPR000425">
    <property type="entry name" value="MIP"/>
</dbReference>
<accession>A0A8T0KCI2</accession>
<dbReference type="GO" id="GO:0016020">
    <property type="term" value="C:membrane"/>
    <property type="evidence" value="ECO:0007669"/>
    <property type="project" value="UniProtKB-SubCell"/>
</dbReference>
<comment type="subcellular location">
    <subcellularLocation>
        <location evidence="1">Membrane</location>
        <topology evidence="1">Multi-pass membrane protein</topology>
    </subcellularLocation>
</comment>
<sequence length="279" mass="30680">MHKVRSVLNVTLNDHNPIRMMDNEDSWRRASNNQNINSFTTPKIRELVYGLFITTILNTLYVLTISFIGSVLGGASFNPSTTVSFYTAGLRPDSSLASMAVSFPAQAFGGAVGAKALLLVMPSQYKQMLKGPFLKVDLHTGAIAEGFLTFTHNMAILFLMLRGPKNPFLKVYLLSVATVALVIPGAGFTGPSMNPANAFGWAFVNNKHKHLGAVLCLLGMPFRRSILCCFHLQVSIYDTNQAQEGLKCILIASSSPVLCVSVCFYYMPFYYPPLIFKVF</sequence>
<evidence type="ECO:0000256" key="7">
    <source>
        <dbReference type="ARBA" id="ARBA00024030"/>
    </source>
</evidence>
<evidence type="ECO:0000256" key="2">
    <source>
        <dbReference type="ARBA" id="ARBA00022448"/>
    </source>
</evidence>
<feature type="transmembrane region" description="Helical" evidence="8">
    <location>
        <begin position="171"/>
        <end position="190"/>
    </location>
</feature>
<dbReference type="Pfam" id="PF00230">
    <property type="entry name" value="MIP"/>
    <property type="match status" value="1"/>
</dbReference>
<keyword evidence="5 8" id="KW-1133">Transmembrane helix</keyword>
<evidence type="ECO:0000256" key="5">
    <source>
        <dbReference type="ARBA" id="ARBA00022989"/>
    </source>
</evidence>
<dbReference type="Proteomes" id="UP000743370">
    <property type="component" value="Unassembled WGS sequence"/>
</dbReference>
<feature type="transmembrane region" description="Helical" evidence="8">
    <location>
        <begin position="246"/>
        <end position="267"/>
    </location>
</feature>
<dbReference type="InterPro" id="IPR023271">
    <property type="entry name" value="Aquaporin-like"/>
</dbReference>
<keyword evidence="4" id="KW-0677">Repeat</keyword>
<keyword evidence="2" id="KW-0813">Transport</keyword>
<dbReference type="EMBL" id="JABFOF010000005">
    <property type="protein sequence ID" value="KAG2397336.1"/>
    <property type="molecule type" value="Genomic_DNA"/>
</dbReference>
<dbReference type="AlphaFoldDB" id="A0A8T0KCI2"/>
<keyword evidence="3 8" id="KW-0812">Transmembrane</keyword>
<evidence type="ECO:0000313" key="9">
    <source>
        <dbReference type="EMBL" id="KAG2397336.1"/>
    </source>
</evidence>
<evidence type="ECO:0000313" key="10">
    <source>
        <dbReference type="Proteomes" id="UP000743370"/>
    </source>
</evidence>
<dbReference type="Gene3D" id="1.20.1080.10">
    <property type="entry name" value="Glycerol uptake facilitator protein"/>
    <property type="match status" value="1"/>
</dbReference>
<evidence type="ECO:0000256" key="4">
    <source>
        <dbReference type="ARBA" id="ARBA00022737"/>
    </source>
</evidence>
<comment type="similarity">
    <text evidence="7">Belongs to the MIP/aquaporin (TC 1.A.8) family. SIP (TC 1.A.8.10) subfamily.</text>
</comment>
<dbReference type="GO" id="GO:0015250">
    <property type="term" value="F:water channel activity"/>
    <property type="evidence" value="ECO:0007669"/>
    <property type="project" value="InterPro"/>
</dbReference>
<protein>
    <submittedName>
        <fullName evidence="9">Aquaporin SIP1-1 Small basic intrinsic protein</fullName>
    </submittedName>
</protein>
<name>A0A8T0KCI2_PHAAN</name>
<keyword evidence="6 8" id="KW-0472">Membrane</keyword>
<feature type="transmembrane region" description="Helical" evidence="8">
    <location>
        <begin position="47"/>
        <end position="75"/>
    </location>
</feature>
<feature type="transmembrane region" description="Helical" evidence="8">
    <location>
        <begin position="210"/>
        <end position="234"/>
    </location>
</feature>
<evidence type="ECO:0000256" key="6">
    <source>
        <dbReference type="ARBA" id="ARBA00023136"/>
    </source>
</evidence>
<organism evidence="9 10">
    <name type="scientific">Phaseolus angularis</name>
    <name type="common">Azuki bean</name>
    <name type="synonym">Vigna angularis</name>
    <dbReference type="NCBI Taxonomy" id="3914"/>
    <lineage>
        <taxon>Eukaryota</taxon>
        <taxon>Viridiplantae</taxon>
        <taxon>Streptophyta</taxon>
        <taxon>Embryophyta</taxon>
        <taxon>Tracheophyta</taxon>
        <taxon>Spermatophyta</taxon>
        <taxon>Magnoliopsida</taxon>
        <taxon>eudicotyledons</taxon>
        <taxon>Gunneridae</taxon>
        <taxon>Pentapetalae</taxon>
        <taxon>rosids</taxon>
        <taxon>fabids</taxon>
        <taxon>Fabales</taxon>
        <taxon>Fabaceae</taxon>
        <taxon>Papilionoideae</taxon>
        <taxon>50 kb inversion clade</taxon>
        <taxon>NPAAA clade</taxon>
        <taxon>indigoferoid/millettioid clade</taxon>
        <taxon>Phaseoleae</taxon>
        <taxon>Vigna</taxon>
    </lineage>
</organism>
<evidence type="ECO:0000256" key="8">
    <source>
        <dbReference type="SAM" id="Phobius"/>
    </source>
</evidence>
<gene>
    <name evidence="9" type="ORF">HKW66_Vig0144280</name>
</gene>
<dbReference type="PANTHER" id="PTHR46739">
    <property type="entry name" value="AQUAPORIN SIP1-1"/>
    <property type="match status" value="1"/>
</dbReference>
<dbReference type="SUPFAM" id="SSF81338">
    <property type="entry name" value="Aquaporin-like"/>
    <property type="match status" value="1"/>
</dbReference>
<comment type="caution">
    <text evidence="9">The sequence shown here is derived from an EMBL/GenBank/DDBJ whole genome shotgun (WGS) entry which is preliminary data.</text>
</comment>
<evidence type="ECO:0000256" key="1">
    <source>
        <dbReference type="ARBA" id="ARBA00004141"/>
    </source>
</evidence>
<proteinExistence type="inferred from homology"/>
<feature type="transmembrane region" description="Helical" evidence="8">
    <location>
        <begin position="138"/>
        <end position="159"/>
    </location>
</feature>
<evidence type="ECO:0000256" key="3">
    <source>
        <dbReference type="ARBA" id="ARBA00022692"/>
    </source>
</evidence>
<dbReference type="InterPro" id="IPR044222">
    <property type="entry name" value="SIP1-1/2-like"/>
</dbReference>
<dbReference type="PANTHER" id="PTHR46739:SF2">
    <property type="entry name" value="MAJOR INTRINSIC PROTEIN (MIP) FAMILY TRANSPORTER"/>
    <property type="match status" value="1"/>
</dbReference>